<feature type="transmembrane region" description="Helical" evidence="1">
    <location>
        <begin position="51"/>
        <end position="73"/>
    </location>
</feature>
<dbReference type="GO" id="GO:0006974">
    <property type="term" value="P:DNA damage response"/>
    <property type="evidence" value="ECO:0007669"/>
    <property type="project" value="TreeGrafter"/>
</dbReference>
<dbReference type="Gene3D" id="3.30.110.170">
    <property type="entry name" value="Protein of unknown function (DUF541), domain 1"/>
    <property type="match status" value="1"/>
</dbReference>
<dbReference type="EMBL" id="AMFJ01036124">
    <property type="protein sequence ID" value="EKD25119.1"/>
    <property type="molecule type" value="Genomic_DNA"/>
</dbReference>
<proteinExistence type="predicted"/>
<accession>K1YIE6</accession>
<name>K1YIE6_9BACT</name>
<evidence type="ECO:0000313" key="2">
    <source>
        <dbReference type="EMBL" id="EKD25119.1"/>
    </source>
</evidence>
<dbReference type="PANTHER" id="PTHR34387">
    <property type="entry name" value="SLR1258 PROTEIN"/>
    <property type="match status" value="1"/>
</dbReference>
<dbReference type="PANTHER" id="PTHR34387:SF1">
    <property type="entry name" value="PERIPLASMIC IMMUNOGENIC PROTEIN"/>
    <property type="match status" value="1"/>
</dbReference>
<dbReference type="InterPro" id="IPR052022">
    <property type="entry name" value="26kDa_periplasmic_antigen"/>
</dbReference>
<organism evidence="2">
    <name type="scientific">uncultured bacterium</name>
    <name type="common">gcode 4</name>
    <dbReference type="NCBI Taxonomy" id="1234023"/>
    <lineage>
        <taxon>Bacteria</taxon>
        <taxon>environmental samples</taxon>
    </lineage>
</organism>
<reference evidence="2" key="1">
    <citation type="journal article" date="2012" name="Science">
        <title>Fermentation, hydrogen, and sulfur metabolism in multiple uncultivated bacterial phyla.</title>
        <authorList>
            <person name="Wrighton K.C."/>
            <person name="Thomas B.C."/>
            <person name="Sharon I."/>
            <person name="Miller C.S."/>
            <person name="Castelle C.J."/>
            <person name="VerBerkmoes N.C."/>
            <person name="Wilkins M.J."/>
            <person name="Hettich R.L."/>
            <person name="Lipton M.S."/>
            <person name="Williams K.H."/>
            <person name="Long P.E."/>
            <person name="Banfield J.F."/>
        </authorList>
    </citation>
    <scope>NUCLEOTIDE SEQUENCE [LARGE SCALE GENOMIC DNA]</scope>
</reference>
<keyword evidence="1" id="KW-0812">Transmembrane</keyword>
<dbReference type="Gene3D" id="3.30.70.2970">
    <property type="entry name" value="Protein of unknown function (DUF541), domain 2"/>
    <property type="match status" value="1"/>
</dbReference>
<gene>
    <name evidence="2" type="ORF">ACD_80C00117G0001</name>
</gene>
<evidence type="ECO:0008006" key="3">
    <source>
        <dbReference type="Google" id="ProtNLM"/>
    </source>
</evidence>
<sequence length="300" mass="33150">MQNVKYKTEHKNILEKFKKFILNIPLHSTIYRATRFTILENIIMKKQNIDWFFLLGAALILALTTFFVGNSIVQSNKENQQTAQGITNTISVMGEGKASVAPDMLVINVSISELAATTDLAQTQANDKVNKVKEVLKAADIADKDIKTTNVNAYPEYDRSDASGRRLLWYRVQQSLTINVSGINFWEKWGNIVTQISKIGGVNVDNTYFDLKDKNLAYQAAREKAFADAKVKAEQLAKAGGVTLGKPVMITDNNISYNPGPIYYAKADMATAQGGAEVSNALSPGETEVTINVNVVYEIK</sequence>
<dbReference type="AlphaFoldDB" id="K1YIE6"/>
<evidence type="ECO:0000256" key="1">
    <source>
        <dbReference type="SAM" id="Phobius"/>
    </source>
</evidence>
<keyword evidence="1" id="KW-0472">Membrane</keyword>
<dbReference type="Pfam" id="PF04402">
    <property type="entry name" value="SIMPL"/>
    <property type="match status" value="1"/>
</dbReference>
<keyword evidence="1" id="KW-1133">Transmembrane helix</keyword>
<comment type="caution">
    <text evidence="2">The sequence shown here is derived from an EMBL/GenBank/DDBJ whole genome shotgun (WGS) entry which is preliminary data.</text>
</comment>
<dbReference type="InterPro" id="IPR007497">
    <property type="entry name" value="SIMPL/DUF541"/>
</dbReference>
<protein>
    <recommendedName>
        <fullName evidence="3">Outer membrane protein</fullName>
    </recommendedName>
</protein>